<dbReference type="PROSITE" id="PS51012">
    <property type="entry name" value="ABC_TM2"/>
    <property type="match status" value="1"/>
</dbReference>
<organism evidence="10 11">
    <name type="scientific">Atta colombica</name>
    <dbReference type="NCBI Taxonomy" id="520822"/>
    <lineage>
        <taxon>Eukaryota</taxon>
        <taxon>Metazoa</taxon>
        <taxon>Ecdysozoa</taxon>
        <taxon>Arthropoda</taxon>
        <taxon>Hexapoda</taxon>
        <taxon>Insecta</taxon>
        <taxon>Pterygota</taxon>
        <taxon>Neoptera</taxon>
        <taxon>Endopterygota</taxon>
        <taxon>Hymenoptera</taxon>
        <taxon>Apocrita</taxon>
        <taxon>Aculeata</taxon>
        <taxon>Formicoidea</taxon>
        <taxon>Formicidae</taxon>
        <taxon>Myrmicinae</taxon>
        <taxon>Atta</taxon>
    </lineage>
</organism>
<feature type="domain" description="ABC transmembrane type-2" evidence="9">
    <location>
        <begin position="471"/>
        <end position="696"/>
    </location>
</feature>
<dbReference type="InterPro" id="IPR013525">
    <property type="entry name" value="ABC2_TM"/>
</dbReference>
<dbReference type="GO" id="GO:0140359">
    <property type="term" value="F:ABC-type transporter activity"/>
    <property type="evidence" value="ECO:0007669"/>
    <property type="project" value="InterPro"/>
</dbReference>
<dbReference type="Gene3D" id="3.40.50.300">
    <property type="entry name" value="P-loop containing nucleotide triphosphate hydrolases"/>
    <property type="match status" value="1"/>
</dbReference>
<dbReference type="InterPro" id="IPR047817">
    <property type="entry name" value="ABC2_TM_bact-type"/>
</dbReference>
<dbReference type="SMART" id="SM00382">
    <property type="entry name" value="AAA"/>
    <property type="match status" value="1"/>
</dbReference>
<feature type="transmembrane region" description="Helical" evidence="7">
    <location>
        <begin position="584"/>
        <end position="606"/>
    </location>
</feature>
<reference evidence="10 11" key="1">
    <citation type="submission" date="2015-09" db="EMBL/GenBank/DDBJ databases">
        <title>Atta colombica WGS genome.</title>
        <authorList>
            <person name="Nygaard S."/>
            <person name="Hu H."/>
            <person name="Boomsma J."/>
            <person name="Zhang G."/>
        </authorList>
    </citation>
    <scope>NUCLEOTIDE SEQUENCE [LARGE SCALE GENOMIC DNA]</scope>
    <source>
        <strain evidence="10">Treedump-2</strain>
        <tissue evidence="10">Whole body</tissue>
    </source>
</reference>
<keyword evidence="6 7" id="KW-0472">Membrane</keyword>
<dbReference type="InterPro" id="IPR027417">
    <property type="entry name" value="P-loop_NTPase"/>
</dbReference>
<evidence type="ECO:0000256" key="2">
    <source>
        <dbReference type="ARBA" id="ARBA00022692"/>
    </source>
</evidence>
<name>A0A195BPD1_9HYME</name>
<dbReference type="InterPro" id="IPR003439">
    <property type="entry name" value="ABC_transporter-like_ATP-bd"/>
</dbReference>
<evidence type="ECO:0000259" key="9">
    <source>
        <dbReference type="PROSITE" id="PS51012"/>
    </source>
</evidence>
<dbReference type="InterPro" id="IPR003593">
    <property type="entry name" value="AAA+_ATPase"/>
</dbReference>
<dbReference type="EMBL" id="KQ976433">
    <property type="protein sequence ID" value="KYM87312.1"/>
    <property type="molecule type" value="Genomic_DNA"/>
</dbReference>
<evidence type="ECO:0000313" key="10">
    <source>
        <dbReference type="EMBL" id="KYM87312.1"/>
    </source>
</evidence>
<evidence type="ECO:0000259" key="8">
    <source>
        <dbReference type="PROSITE" id="PS50893"/>
    </source>
</evidence>
<evidence type="ECO:0000256" key="3">
    <source>
        <dbReference type="ARBA" id="ARBA00022741"/>
    </source>
</evidence>
<keyword evidence="11" id="KW-1185">Reference proteome</keyword>
<feature type="transmembrane region" description="Helical" evidence="7">
    <location>
        <begin position="672"/>
        <end position="693"/>
    </location>
</feature>
<gene>
    <name evidence="10" type="ORF">ALC53_03498</name>
</gene>
<keyword evidence="4" id="KW-0067">ATP-binding</keyword>
<evidence type="ECO:0000256" key="7">
    <source>
        <dbReference type="SAM" id="Phobius"/>
    </source>
</evidence>
<accession>A0A195BPD1</accession>
<dbReference type="PANTHER" id="PTHR43038:SF2">
    <property type="entry name" value="RH61964P"/>
    <property type="match status" value="1"/>
</dbReference>
<keyword evidence="5 7" id="KW-1133">Transmembrane helix</keyword>
<dbReference type="GO" id="GO:0016020">
    <property type="term" value="C:membrane"/>
    <property type="evidence" value="ECO:0007669"/>
    <property type="project" value="UniProtKB-SubCell"/>
</dbReference>
<evidence type="ECO:0000256" key="5">
    <source>
        <dbReference type="ARBA" id="ARBA00022989"/>
    </source>
</evidence>
<feature type="transmembrane region" description="Helical" evidence="7">
    <location>
        <begin position="315"/>
        <end position="337"/>
    </location>
</feature>
<dbReference type="PROSITE" id="PS50893">
    <property type="entry name" value="ABC_TRANSPORTER_2"/>
    <property type="match status" value="1"/>
</dbReference>
<sequence length="698" mass="79392">MVQQEAVIVRNAIKRYEKELVFNGLNMTVPRGSIYGLLGASGCGKTTLLSCIVGIRYLDSGEVWVLGGNPGSKDSGIPGPQVGYMPQEISLIEEFTISNALYYFGRINGLDDEEIETRQRFLSELLQLSSANRLVKNMNADQQRRISLAAAMIHRPELLILDEPTVGLDPILRENIWAYMIQITQEEGITVLITTHYIEETKNANKIGLMRCGKMLTELTPQKLLERFQCSSLEETFLKLCKAQDNTASLNDAQESEVEDIGSGVSYQNQNEQTKVHIEFVKAILEYKAVSKRQVSRLKRFRALLAKNGNQFLHFYGGLVYAILFPIIQISIFIVAIGKDPKGLKIGIVNDEAGNCDYGNNFGNVWNDEITCHFSNLSCRFLHSFNDSIATQEYYDNIYEATYAVQNEKLNGLMYFSQNFFEALQIRMEDATSAKDSDLLASQIQVFLDMGDMLIGLHIRNKLFYHFIEIYENIMKDCKYSPKLADLPIRFEKFVYSTTDLNYADFLAPSFMLILNFCLANTVSTSVIITDRLEGIWNRSIVQDEILLSHILIQSIIIIIHTTMLMLLYFSIWGLECKGSIFDVIILTFLTGFCGLMYGFVISIMWKNYTMANYTSIGSFVILIFLSGCIWPVEGMPKGLRWISYMLPTTLPSISMRGIIYKGYSVFEEQVYIGFIIIVGWILFYFIVTILGLRRKTL</sequence>
<dbReference type="GO" id="GO:0005524">
    <property type="term" value="F:ATP binding"/>
    <property type="evidence" value="ECO:0007669"/>
    <property type="project" value="UniProtKB-KW"/>
</dbReference>
<feature type="transmembrane region" description="Helical" evidence="7">
    <location>
        <begin position="612"/>
        <end position="633"/>
    </location>
</feature>
<protein>
    <submittedName>
        <fullName evidence="10">ABC transporter G family member 20</fullName>
    </submittedName>
</protein>
<feature type="transmembrane region" description="Helical" evidence="7">
    <location>
        <begin position="642"/>
        <end position="660"/>
    </location>
</feature>
<dbReference type="Proteomes" id="UP000078540">
    <property type="component" value="Unassembled WGS sequence"/>
</dbReference>
<feature type="domain" description="ABC transporter" evidence="8">
    <location>
        <begin position="7"/>
        <end position="237"/>
    </location>
</feature>
<keyword evidence="2 7" id="KW-0812">Transmembrane</keyword>
<proteinExistence type="predicted"/>
<keyword evidence="3" id="KW-0547">Nucleotide-binding</keyword>
<dbReference type="Pfam" id="PF12698">
    <property type="entry name" value="ABC2_membrane_3"/>
    <property type="match status" value="1"/>
</dbReference>
<dbReference type="STRING" id="520822.A0A195BPD1"/>
<evidence type="ECO:0000256" key="1">
    <source>
        <dbReference type="ARBA" id="ARBA00004141"/>
    </source>
</evidence>
<feature type="transmembrane region" description="Helical" evidence="7">
    <location>
        <begin position="506"/>
        <end position="529"/>
    </location>
</feature>
<evidence type="ECO:0000313" key="11">
    <source>
        <dbReference type="Proteomes" id="UP000078540"/>
    </source>
</evidence>
<dbReference type="GO" id="GO:0016887">
    <property type="term" value="F:ATP hydrolysis activity"/>
    <property type="evidence" value="ECO:0007669"/>
    <property type="project" value="InterPro"/>
</dbReference>
<evidence type="ECO:0000256" key="4">
    <source>
        <dbReference type="ARBA" id="ARBA00022840"/>
    </source>
</evidence>
<dbReference type="SUPFAM" id="SSF52540">
    <property type="entry name" value="P-loop containing nucleoside triphosphate hydrolases"/>
    <property type="match status" value="1"/>
</dbReference>
<dbReference type="AlphaFoldDB" id="A0A195BPD1"/>
<comment type="subcellular location">
    <subcellularLocation>
        <location evidence="1">Membrane</location>
        <topology evidence="1">Multi-pass membrane protein</topology>
    </subcellularLocation>
</comment>
<feature type="transmembrane region" description="Helical" evidence="7">
    <location>
        <begin position="549"/>
        <end position="572"/>
    </location>
</feature>
<dbReference type="PANTHER" id="PTHR43038">
    <property type="entry name" value="ATP-BINDING CASSETTE, SUB-FAMILY H, MEMBER 1"/>
    <property type="match status" value="1"/>
</dbReference>
<evidence type="ECO:0000256" key="6">
    <source>
        <dbReference type="ARBA" id="ARBA00023136"/>
    </source>
</evidence>
<dbReference type="Pfam" id="PF00005">
    <property type="entry name" value="ABC_tran"/>
    <property type="match status" value="1"/>
</dbReference>